<dbReference type="Gene3D" id="1.10.10.10">
    <property type="entry name" value="Winged helix-like DNA-binding domain superfamily/Winged helix DNA-binding domain"/>
    <property type="match status" value="1"/>
</dbReference>
<keyword evidence="1 5" id="KW-0678">Repressor</keyword>
<dbReference type="Pfam" id="PF01628">
    <property type="entry name" value="HrcA"/>
    <property type="match status" value="1"/>
</dbReference>
<keyword evidence="3 5" id="KW-0346">Stress response</keyword>
<dbReference type="RefSeq" id="WP_064241573.1">
    <property type="nucleotide sequence ID" value="NZ_LPUX01000053.1"/>
</dbReference>
<dbReference type="InterPro" id="IPR029016">
    <property type="entry name" value="GAF-like_dom_sf"/>
</dbReference>
<dbReference type="PANTHER" id="PTHR34824:SF1">
    <property type="entry name" value="HEAT-INDUCIBLE TRANSCRIPTION REPRESSOR HRCA"/>
    <property type="match status" value="1"/>
</dbReference>
<keyword evidence="4 5" id="KW-0804">Transcription</keyword>
<dbReference type="InterPro" id="IPR023120">
    <property type="entry name" value="WHTH_transcript_rep_HrcA_IDD"/>
</dbReference>
<comment type="caution">
    <text evidence="7">The sequence shown here is derived from an EMBL/GenBank/DDBJ whole genome shotgun (WGS) entry which is preliminary data.</text>
</comment>
<dbReference type="GO" id="GO:0003677">
    <property type="term" value="F:DNA binding"/>
    <property type="evidence" value="ECO:0007669"/>
    <property type="project" value="InterPro"/>
</dbReference>
<dbReference type="AlphaFoldDB" id="A0A178Y2E7"/>
<reference evidence="7 8" key="1">
    <citation type="journal article" date="2016" name="Int. J. Syst. Evol. Microbiol.">
        <title>Ensifer glycinis sp. nov., an novel rhizobial species associated with Glycine spp.</title>
        <authorList>
            <person name="Yan H."/>
            <person name="Yan J."/>
            <person name="Sui X.H."/>
            <person name="Wang E.T."/>
            <person name="Chen W.X."/>
            <person name="Zhang X.X."/>
            <person name="Chen W.F."/>
        </authorList>
    </citation>
    <scope>NUCLEOTIDE SEQUENCE [LARGE SCALE GENOMIC DNA]</scope>
    <source>
        <strain evidence="7 8">CCBAU 23380</strain>
    </source>
</reference>
<protein>
    <recommendedName>
        <fullName evidence="5">Heat-inducible transcription repressor HrcA</fullName>
    </recommendedName>
</protein>
<dbReference type="SUPFAM" id="SSF46785">
    <property type="entry name" value="Winged helix' DNA-binding domain"/>
    <property type="match status" value="1"/>
</dbReference>
<dbReference type="PIRSF" id="PIRSF005485">
    <property type="entry name" value="HrcA"/>
    <property type="match status" value="1"/>
</dbReference>
<evidence type="ECO:0000256" key="5">
    <source>
        <dbReference type="HAMAP-Rule" id="MF_00081"/>
    </source>
</evidence>
<keyword evidence="2 5" id="KW-0805">Transcription regulation</keyword>
<dbReference type="EMBL" id="LPUX01000053">
    <property type="protein sequence ID" value="OAP41282.1"/>
    <property type="molecule type" value="Genomic_DNA"/>
</dbReference>
<evidence type="ECO:0000256" key="1">
    <source>
        <dbReference type="ARBA" id="ARBA00022491"/>
    </source>
</evidence>
<dbReference type="InterPro" id="IPR002571">
    <property type="entry name" value="HrcA"/>
</dbReference>
<evidence type="ECO:0000313" key="8">
    <source>
        <dbReference type="Proteomes" id="UP000094025"/>
    </source>
</evidence>
<evidence type="ECO:0000256" key="4">
    <source>
        <dbReference type="ARBA" id="ARBA00023163"/>
    </source>
</evidence>
<evidence type="ECO:0000256" key="3">
    <source>
        <dbReference type="ARBA" id="ARBA00023016"/>
    </source>
</evidence>
<gene>
    <name evidence="5 7" type="primary">hrcA</name>
    <name evidence="7" type="ORF">AU381_05250</name>
</gene>
<dbReference type="GO" id="GO:0045892">
    <property type="term" value="P:negative regulation of DNA-templated transcription"/>
    <property type="evidence" value="ECO:0007669"/>
    <property type="project" value="UniProtKB-UniRule"/>
</dbReference>
<proteinExistence type="inferred from homology"/>
<feature type="domain" description="Heat-inducible transcription repressor HrcA C-terminal" evidence="6">
    <location>
        <begin position="119"/>
        <end position="344"/>
    </location>
</feature>
<comment type="similarity">
    <text evidence="5">Belongs to the HrcA family.</text>
</comment>
<dbReference type="NCBIfam" id="TIGR00331">
    <property type="entry name" value="hrcA"/>
    <property type="match status" value="1"/>
</dbReference>
<dbReference type="Proteomes" id="UP000094025">
    <property type="component" value="Unassembled WGS sequence"/>
</dbReference>
<evidence type="ECO:0000256" key="2">
    <source>
        <dbReference type="ARBA" id="ARBA00023015"/>
    </source>
</evidence>
<dbReference type="HAMAP" id="MF_00081">
    <property type="entry name" value="HrcA"/>
    <property type="match status" value="1"/>
</dbReference>
<evidence type="ECO:0000259" key="6">
    <source>
        <dbReference type="Pfam" id="PF01628"/>
    </source>
</evidence>
<dbReference type="InterPro" id="IPR021153">
    <property type="entry name" value="HrcA_C"/>
</dbReference>
<keyword evidence="8" id="KW-1185">Reference proteome</keyword>
<accession>A0A178Y2E7</accession>
<dbReference type="OrthoDB" id="9783139at2"/>
<dbReference type="PANTHER" id="PTHR34824">
    <property type="entry name" value="HEAT-INDUCIBLE TRANSCRIPTION REPRESSOR HRCA"/>
    <property type="match status" value="1"/>
</dbReference>
<comment type="function">
    <text evidence="5">Negative regulator of class I heat shock genes (grpE-dnaK-dnaJ and groELS operons). Prevents heat-shock induction of these operons.</text>
</comment>
<dbReference type="SUPFAM" id="SSF55781">
    <property type="entry name" value="GAF domain-like"/>
    <property type="match status" value="1"/>
</dbReference>
<dbReference type="InterPro" id="IPR036388">
    <property type="entry name" value="WH-like_DNA-bd_sf"/>
</dbReference>
<dbReference type="InterPro" id="IPR036390">
    <property type="entry name" value="WH_DNA-bd_sf"/>
</dbReference>
<dbReference type="STRING" id="1472378.AU381_05250"/>
<evidence type="ECO:0000313" key="7">
    <source>
        <dbReference type="EMBL" id="OAP41282.1"/>
    </source>
</evidence>
<dbReference type="Gene3D" id="3.30.390.60">
    <property type="entry name" value="Heat-inducible transcription repressor hrca homolog, domain 3"/>
    <property type="match status" value="1"/>
</dbReference>
<name>A0A178Y2E7_9HYPH</name>
<dbReference type="Gene3D" id="3.30.450.40">
    <property type="match status" value="1"/>
</dbReference>
<organism evidence="7 8">
    <name type="scientific">Sinorhizobium glycinis</name>
    <dbReference type="NCBI Taxonomy" id="1472378"/>
    <lineage>
        <taxon>Bacteria</taxon>
        <taxon>Pseudomonadati</taxon>
        <taxon>Pseudomonadota</taxon>
        <taxon>Alphaproteobacteria</taxon>
        <taxon>Hyphomicrobiales</taxon>
        <taxon>Rhizobiaceae</taxon>
        <taxon>Sinorhizobium/Ensifer group</taxon>
        <taxon>Sinorhizobium</taxon>
    </lineage>
</organism>
<sequence>MVLRNPQKQGIASTLDERSGEIFRRIVETYLESGEPLGSRNLSRLLPMSLSPASVRNVMSDLEDLGLIYSPHVSAGRLPTQSGLRFFVDAFMQVGNLSAEERASIERQVRPGNRDQPVESLLAEASQMLSGMSRGAGLVITTKSDPVLKHVEFIRLAPTKALAVLVGDHDQVENRIIELPAGITSAQLTEAANFVNAHLAGQTIPELRAQLEKVKETVRGELDALSQDLVERGLAIWSGSEGDEKPARLIVRGRANLLEGLEGSEDIERLRMLFDDLEKKDSLIELLDLAESGPGVRIFIGSENKLFSLSGSSLIVAPYRDGDDRIVGAVGVIGPTRLNYSRIVPMVDYTAQLMSRLSR</sequence>